<dbReference type="EMBL" id="JQ654586">
    <property type="protein sequence ID" value="AFG73064.1"/>
    <property type="molecule type" value="Genomic_DNA"/>
</dbReference>
<proteinExistence type="predicted"/>
<dbReference type="InterPro" id="IPR043882">
    <property type="entry name" value="DUF5850"/>
</dbReference>
<evidence type="ECO:0000313" key="4">
    <source>
        <dbReference type="Proteomes" id="UP000168991"/>
    </source>
</evidence>
<dbReference type="Proteomes" id="UP000168991">
    <property type="component" value="Segment"/>
</dbReference>
<feature type="compositionally biased region" description="Pro residues" evidence="1">
    <location>
        <begin position="28"/>
        <end position="44"/>
    </location>
</feature>
<feature type="region of interest" description="Disordered" evidence="1">
    <location>
        <begin position="27"/>
        <end position="57"/>
    </location>
</feature>
<keyword evidence="2" id="KW-0812">Transmembrane</keyword>
<sequence length="172" mass="18735">MLQNYAIVLGMAVAVAIWYFFKMEEEAPPGPNPPKPDPPNPNPPKMHMHKKKPHWMDPHLTGSQTVQYSRNRSMGDPIRGDLPIVPRDDGWFSTAANPAHTLHAGALSMIAPASTGGGLTVNKLISAYADKGKAMSGRHNAPSYYGSSYGDCLQSFHIGIQSGYGSWTFIKD</sequence>
<evidence type="ECO:0000313" key="3">
    <source>
        <dbReference type="EMBL" id="AFG73064.1"/>
    </source>
</evidence>
<keyword evidence="2" id="KW-1133">Transmembrane helix</keyword>
<protein>
    <submittedName>
        <fullName evidence="3">Uncharacterized protein</fullName>
    </submittedName>
</protein>
<dbReference type="Pfam" id="PF19168">
    <property type="entry name" value="DUF5850"/>
    <property type="match status" value="1"/>
</dbReference>
<evidence type="ECO:0000256" key="1">
    <source>
        <dbReference type="SAM" id="MobiDB-lite"/>
    </source>
</evidence>
<organism evidence="3 4">
    <name type="scientific">Rana grylio virus</name>
    <dbReference type="NCBI Taxonomy" id="380178"/>
    <lineage>
        <taxon>Viruses</taxon>
        <taxon>Varidnaviria</taxon>
        <taxon>Bamfordvirae</taxon>
        <taxon>Nucleocytoviricota</taxon>
        <taxon>Megaviricetes</taxon>
        <taxon>Pimascovirales</taxon>
        <taxon>Pimascovirales incertae sedis</taxon>
        <taxon>Iridoviridae</taxon>
        <taxon>Alphairidovirinae</taxon>
        <taxon>Ranavirus</taxon>
        <taxon>Ranavirus rana1</taxon>
        <taxon>Frog virus 3</taxon>
    </lineage>
</organism>
<gene>
    <name evidence="3" type="primary">ORF22R</name>
</gene>
<feature type="transmembrane region" description="Helical" evidence="2">
    <location>
        <begin position="6"/>
        <end position="21"/>
    </location>
</feature>
<accession>H9XFI5</accession>
<evidence type="ECO:0000256" key="2">
    <source>
        <dbReference type="SAM" id="Phobius"/>
    </source>
</evidence>
<name>H9XFI5_FRG3V</name>
<keyword evidence="2" id="KW-0472">Membrane</keyword>
<reference evidence="3 4" key="1">
    <citation type="journal article" date="2012" name="Arch. Virol.">
        <title>Sequencing and analysis of the complete genome of Rana grylio virus (RGV).</title>
        <authorList>
            <person name="Lei X.Y."/>
            <person name="Ou T."/>
            <person name="Zhu R.L."/>
            <person name="Zhang Q.Y."/>
        </authorList>
    </citation>
    <scope>NUCLEOTIDE SEQUENCE [LARGE SCALE GENOMIC DNA]</scope>
</reference>